<evidence type="ECO:0000313" key="1">
    <source>
        <dbReference type="EnsemblPlants" id="PGSC0003DMT400096183"/>
    </source>
</evidence>
<dbReference type="Proteomes" id="UP000011115">
    <property type="component" value="Unassembled WGS sequence"/>
</dbReference>
<dbReference type="HOGENOM" id="CLU_1707379_0_0_1"/>
<organism evidence="1 2">
    <name type="scientific">Solanum tuberosum</name>
    <name type="common">Potato</name>
    <dbReference type="NCBI Taxonomy" id="4113"/>
    <lineage>
        <taxon>Eukaryota</taxon>
        <taxon>Viridiplantae</taxon>
        <taxon>Streptophyta</taxon>
        <taxon>Embryophyta</taxon>
        <taxon>Tracheophyta</taxon>
        <taxon>Spermatophyta</taxon>
        <taxon>Magnoliopsida</taxon>
        <taxon>eudicotyledons</taxon>
        <taxon>Gunneridae</taxon>
        <taxon>Pentapetalae</taxon>
        <taxon>asterids</taxon>
        <taxon>lamiids</taxon>
        <taxon>Solanales</taxon>
        <taxon>Solanaceae</taxon>
        <taxon>Solanoideae</taxon>
        <taxon>Solaneae</taxon>
        <taxon>Solanum</taxon>
    </lineage>
</organism>
<proteinExistence type="predicted"/>
<accession>M1DXW7</accession>
<dbReference type="EnsemblPlants" id="PGSC0003DMT400096183">
    <property type="protein sequence ID" value="PGSC0003DMT400096183"/>
    <property type="gene ID" value="PGSC0003DMG400045754"/>
</dbReference>
<dbReference type="AlphaFoldDB" id="M1DXW7"/>
<reference evidence="1" key="2">
    <citation type="submission" date="2015-06" db="UniProtKB">
        <authorList>
            <consortium name="EnsemblPlants"/>
        </authorList>
    </citation>
    <scope>IDENTIFICATION</scope>
    <source>
        <strain evidence="1">DM1-3 516 R44</strain>
    </source>
</reference>
<sequence>MHGQICPHESQTERQWVKECQSALVEVVFDVHVPILECNTSEPSGIRIEPCVRLLALYGAKAPFMEPLTSREGYHGLWTLTVESQATGQVPRLAPRLVRPSMAREELREGYEAITHIPYNRIRGNYPSSLKLNKRRLADYPHSYNVNWTRGEYP</sequence>
<name>M1DXW7_SOLTU</name>
<dbReference type="PaxDb" id="4113-PGSC0003DMT400096183"/>
<reference evidence="2" key="1">
    <citation type="journal article" date="2011" name="Nature">
        <title>Genome sequence and analysis of the tuber crop potato.</title>
        <authorList>
            <consortium name="The Potato Genome Sequencing Consortium"/>
        </authorList>
    </citation>
    <scope>NUCLEOTIDE SEQUENCE [LARGE SCALE GENOMIC DNA]</scope>
    <source>
        <strain evidence="2">cv. DM1-3 516 R44</strain>
    </source>
</reference>
<keyword evidence="2" id="KW-1185">Reference proteome</keyword>
<protein>
    <submittedName>
        <fullName evidence="1">Uncharacterized protein</fullName>
    </submittedName>
</protein>
<dbReference type="Gramene" id="PGSC0003DMT400096183">
    <property type="protein sequence ID" value="PGSC0003DMT400096183"/>
    <property type="gene ID" value="PGSC0003DMG400045754"/>
</dbReference>
<evidence type="ECO:0000313" key="2">
    <source>
        <dbReference type="Proteomes" id="UP000011115"/>
    </source>
</evidence>
<dbReference type="InParanoid" id="M1DXW7"/>